<dbReference type="GO" id="GO:0005829">
    <property type="term" value="C:cytosol"/>
    <property type="evidence" value="ECO:0007669"/>
    <property type="project" value="TreeGrafter"/>
</dbReference>
<dbReference type="Pfam" id="PF07971">
    <property type="entry name" value="Glyco_hydro_92"/>
    <property type="match status" value="1"/>
</dbReference>
<dbReference type="FunFam" id="3.30.2080.10:FF:000001">
    <property type="entry name" value="Alpha-1,2-mannosidase subfamily"/>
    <property type="match status" value="1"/>
</dbReference>
<protein>
    <submittedName>
        <fullName evidence="6">Alpha-1,2-mannosidase, putative</fullName>
    </submittedName>
</protein>
<evidence type="ECO:0000259" key="5">
    <source>
        <dbReference type="Pfam" id="PF17678"/>
    </source>
</evidence>
<dbReference type="PANTHER" id="PTHR12143">
    <property type="entry name" value="PEPTIDE N-GLYCANASE PNGASE -RELATED"/>
    <property type="match status" value="1"/>
</dbReference>
<dbReference type="Gene3D" id="3.30.2080.10">
    <property type="entry name" value="GH92 mannosidase domain"/>
    <property type="match status" value="1"/>
</dbReference>
<evidence type="ECO:0000256" key="2">
    <source>
        <dbReference type="ARBA" id="ARBA00011245"/>
    </source>
</evidence>
<dbReference type="NCBIfam" id="TIGR01180">
    <property type="entry name" value="aman2_put"/>
    <property type="match status" value="1"/>
</dbReference>
<dbReference type="InterPro" id="IPR012939">
    <property type="entry name" value="Glyco_hydro_92"/>
</dbReference>
<feature type="domain" description="Glycosyl hydrolase family 92 N-terminal" evidence="5">
    <location>
        <begin position="35"/>
        <end position="270"/>
    </location>
</feature>
<dbReference type="Gene3D" id="1.20.1050.60">
    <property type="entry name" value="alpha-1,2-mannosidase"/>
    <property type="match status" value="1"/>
</dbReference>
<sequence>MNQNIRIIVVWAFTMFFGIACVPGKEEAAVSYVDYVSPMIGTDYHGHTFPGAALPGGMVQLSLDTGTEGWDWCSGYHYSDNSVMGFSHLHRSGMGAGDWGDVLLMPITGDVKVVPGSKENPDEGYRSRFSHNEETASPGYYSVILKDYSVKAELTVSERAGFHRYRFPESDNTHILVDGGHGIRNNYRVGSEIEIVSDTEIVGHRASHGFVKHKNVYFCARFSKPFKASGTWNEENIKKGSKEDAGKYIGAYVDYETSENEIIEVKVGISYTSIEQARLNLDTEIPGWNFDEIKEQAKQKWNTALSKIEIETPEANDEVYNRNKKVTFYSALYHSLLFPAIFSDVDGKYVGLDGQVHTAEDFTYLSDFSLWDTHRAEMPLLTLVEPQRNINAIRTMLAQFEQGGWLPTPQQFGNSYTNDMIGDHPVAAIADAYQKGIADFDVEKAYEAVRKNAMETPPAEHRSKGRIGLSYYMDLGYLPYDKVRESVSRTLEYAYNDWCVALLAKALGKEDDYKLFMQRAANYKNVMDAETGLARPKDSDGKWLSPFNPTFVGHGDERHYTEANAWQYTWFVPHDVQGLIDFEGGRSNLINKLDTLFTMSSEVQESVSDVTGLIGQYAHGNEPSHHTLYLYDYAGAPWKTQELARKVMDDLYHSGPDGLCGNEDMGQMSAWYVLSSMGFYPVAPGQNVYAIGSPEFSKVVIHLNDKYYNASEFIIEANNNSKDNKYIQSATIGGNQLSKTWFSHDEIRNGSSLVFEMGTEPNKSWGIKLKDSPPSMTTN</sequence>
<evidence type="ECO:0000256" key="3">
    <source>
        <dbReference type="ARBA" id="ARBA00022837"/>
    </source>
</evidence>
<gene>
    <name evidence="6" type="ORF">SAMN05444274_104120</name>
</gene>
<dbReference type="PANTHER" id="PTHR12143:SF39">
    <property type="entry name" value="SECRETED PROTEIN"/>
    <property type="match status" value="1"/>
</dbReference>
<name>A0A1M5A0A4_9BACT</name>
<reference evidence="6 7" key="1">
    <citation type="submission" date="2016-11" db="EMBL/GenBank/DDBJ databases">
        <authorList>
            <person name="Jaros S."/>
            <person name="Januszkiewicz K."/>
            <person name="Wedrychowicz H."/>
        </authorList>
    </citation>
    <scope>NUCLEOTIDE SEQUENCE [LARGE SCALE GENOMIC DNA]</scope>
    <source>
        <strain evidence="6 7">DSM 26910</strain>
    </source>
</reference>
<feature type="domain" description="Glycosyl hydrolase family 92" evidence="4">
    <location>
        <begin position="276"/>
        <end position="758"/>
    </location>
</feature>
<dbReference type="EMBL" id="FQUM01000004">
    <property type="protein sequence ID" value="SHF23326.1"/>
    <property type="molecule type" value="Genomic_DNA"/>
</dbReference>
<dbReference type="Proteomes" id="UP000184164">
    <property type="component" value="Unassembled WGS sequence"/>
</dbReference>
<evidence type="ECO:0000256" key="1">
    <source>
        <dbReference type="ARBA" id="ARBA00001913"/>
    </source>
</evidence>
<evidence type="ECO:0000313" key="7">
    <source>
        <dbReference type="Proteomes" id="UP000184164"/>
    </source>
</evidence>
<evidence type="ECO:0000313" key="6">
    <source>
        <dbReference type="EMBL" id="SHF23326.1"/>
    </source>
</evidence>
<evidence type="ECO:0000259" key="4">
    <source>
        <dbReference type="Pfam" id="PF07971"/>
    </source>
</evidence>
<dbReference type="InterPro" id="IPR014718">
    <property type="entry name" value="GH-type_carb-bd"/>
</dbReference>
<dbReference type="RefSeq" id="WP_217651583.1">
    <property type="nucleotide sequence ID" value="NZ_FQUM01000004.1"/>
</dbReference>
<dbReference type="STRING" id="1484053.SAMN05444274_104120"/>
<keyword evidence="7" id="KW-1185">Reference proteome</keyword>
<dbReference type="InterPro" id="IPR005887">
    <property type="entry name" value="GH92_a_mannosidase_put"/>
</dbReference>
<organism evidence="6 7">
    <name type="scientific">Mariniphaga anaerophila</name>
    <dbReference type="NCBI Taxonomy" id="1484053"/>
    <lineage>
        <taxon>Bacteria</taxon>
        <taxon>Pseudomonadati</taxon>
        <taxon>Bacteroidota</taxon>
        <taxon>Bacteroidia</taxon>
        <taxon>Marinilabiliales</taxon>
        <taxon>Prolixibacteraceae</taxon>
        <taxon>Mariniphaga</taxon>
    </lineage>
</organism>
<dbReference type="GO" id="GO:0030246">
    <property type="term" value="F:carbohydrate binding"/>
    <property type="evidence" value="ECO:0007669"/>
    <property type="project" value="InterPro"/>
</dbReference>
<dbReference type="GO" id="GO:0006516">
    <property type="term" value="P:glycoprotein catabolic process"/>
    <property type="evidence" value="ECO:0007669"/>
    <property type="project" value="TreeGrafter"/>
</dbReference>
<dbReference type="Gene3D" id="1.20.1610.10">
    <property type="entry name" value="alpha-1,2-mannosidases domains"/>
    <property type="match status" value="1"/>
</dbReference>
<proteinExistence type="predicted"/>
<dbReference type="Pfam" id="PF17678">
    <property type="entry name" value="Glyco_hydro_92N"/>
    <property type="match status" value="1"/>
</dbReference>
<dbReference type="InterPro" id="IPR041371">
    <property type="entry name" value="GH92_N"/>
</dbReference>
<dbReference type="PROSITE" id="PS51257">
    <property type="entry name" value="PROKAR_LIPOPROTEIN"/>
    <property type="match status" value="1"/>
</dbReference>
<accession>A0A1M5A0A4</accession>
<dbReference type="SUPFAM" id="SSF48208">
    <property type="entry name" value="Six-hairpin glycosidases"/>
    <property type="match status" value="1"/>
</dbReference>
<comment type="cofactor">
    <cofactor evidence="1">
        <name>Ca(2+)</name>
        <dbReference type="ChEBI" id="CHEBI:29108"/>
    </cofactor>
</comment>
<dbReference type="AlphaFoldDB" id="A0A1M5A0A4"/>
<comment type="subunit">
    <text evidence="2">Monomer.</text>
</comment>
<dbReference type="GO" id="GO:0000224">
    <property type="term" value="F:peptide-N4-(N-acetyl-beta-glucosaminyl)asparagine amidase activity"/>
    <property type="evidence" value="ECO:0007669"/>
    <property type="project" value="TreeGrafter"/>
</dbReference>
<dbReference type="Gene3D" id="2.70.98.10">
    <property type="match status" value="1"/>
</dbReference>
<keyword evidence="3" id="KW-0106">Calcium</keyword>
<dbReference type="FunFam" id="1.20.1610.10:FF:000001">
    <property type="entry name" value="Putative alpha-1,2-mannosidase"/>
    <property type="match status" value="1"/>
</dbReference>
<dbReference type="InterPro" id="IPR008928">
    <property type="entry name" value="6-hairpin_glycosidase_sf"/>
</dbReference>
<dbReference type="GO" id="GO:0005975">
    <property type="term" value="P:carbohydrate metabolic process"/>
    <property type="evidence" value="ECO:0007669"/>
    <property type="project" value="InterPro"/>
</dbReference>
<dbReference type="InterPro" id="IPR050883">
    <property type="entry name" value="PNGase"/>
</dbReference>